<dbReference type="EMBL" id="CP039690">
    <property type="protein sequence ID" value="QCI66438.1"/>
    <property type="molecule type" value="Genomic_DNA"/>
</dbReference>
<dbReference type="SMART" id="SM00530">
    <property type="entry name" value="HTH_XRE"/>
    <property type="match status" value="1"/>
</dbReference>
<proteinExistence type="predicted"/>
<dbReference type="OrthoDB" id="7402760at2"/>
<dbReference type="KEGG" id="pstg:E8M01_20730"/>
<keyword evidence="3" id="KW-1185">Reference proteome</keyword>
<organism evidence="2 3">
    <name type="scientific">Phreatobacter stygius</name>
    <dbReference type="NCBI Taxonomy" id="1940610"/>
    <lineage>
        <taxon>Bacteria</taxon>
        <taxon>Pseudomonadati</taxon>
        <taxon>Pseudomonadota</taxon>
        <taxon>Alphaproteobacteria</taxon>
        <taxon>Hyphomicrobiales</taxon>
        <taxon>Phreatobacteraceae</taxon>
        <taxon>Phreatobacter</taxon>
    </lineage>
</organism>
<dbReference type="InterPro" id="IPR010982">
    <property type="entry name" value="Lambda_DNA-bd_dom_sf"/>
</dbReference>
<evidence type="ECO:0000313" key="3">
    <source>
        <dbReference type="Proteomes" id="UP000298781"/>
    </source>
</evidence>
<dbReference type="RefSeq" id="WP_136961881.1">
    <property type="nucleotide sequence ID" value="NZ_CP039690.1"/>
</dbReference>
<dbReference type="CDD" id="cd00093">
    <property type="entry name" value="HTH_XRE"/>
    <property type="match status" value="1"/>
</dbReference>
<sequence>MPAIESELTREHSQSVATIVRGELARRRMSRQALADKARISISTLEKALAGRRPFTLATTIRLEEALGRSLGSDSAPAGPPPTALAPESLGAYSRAAAAWLTGEYLTVRPSLEYPQAIFAYRTDIAWDEAASHLVFREKARLDAAFTQKGSVSLPNQSGQIYLITNESGQFRLAILNRPTIEGELYGLLTTLQVGLGGHLTPASLPLALIPMRHAPAVAPGRIQPGDAAYPACRERLERITRQGFARFLPVA</sequence>
<dbReference type="SUPFAM" id="SSF47413">
    <property type="entry name" value="lambda repressor-like DNA-binding domains"/>
    <property type="match status" value="1"/>
</dbReference>
<accession>A0A4D7B7Y9</accession>
<name>A0A4D7B7Y9_9HYPH</name>
<dbReference type="GO" id="GO:0003677">
    <property type="term" value="F:DNA binding"/>
    <property type="evidence" value="ECO:0007669"/>
    <property type="project" value="InterPro"/>
</dbReference>
<evidence type="ECO:0000313" key="2">
    <source>
        <dbReference type="EMBL" id="QCI66438.1"/>
    </source>
</evidence>
<evidence type="ECO:0000259" key="1">
    <source>
        <dbReference type="SMART" id="SM00530"/>
    </source>
</evidence>
<dbReference type="AlphaFoldDB" id="A0A4D7B7Y9"/>
<protein>
    <submittedName>
        <fullName evidence="2">Helix-turn-helix transcriptional regulator</fullName>
    </submittedName>
</protein>
<dbReference type="Gene3D" id="1.10.260.40">
    <property type="entry name" value="lambda repressor-like DNA-binding domains"/>
    <property type="match status" value="1"/>
</dbReference>
<feature type="domain" description="HTH cro/C1-type" evidence="1">
    <location>
        <begin position="19"/>
        <end position="74"/>
    </location>
</feature>
<gene>
    <name evidence="2" type="ORF">E8M01_20730</name>
</gene>
<reference evidence="2 3" key="1">
    <citation type="submission" date="2019-04" db="EMBL/GenBank/DDBJ databases">
        <title>Phreatobacter aquaticus sp. nov.</title>
        <authorList>
            <person name="Choi A."/>
        </authorList>
    </citation>
    <scope>NUCLEOTIDE SEQUENCE [LARGE SCALE GENOMIC DNA]</scope>
    <source>
        <strain evidence="2 3">KCTC 52518</strain>
    </source>
</reference>
<dbReference type="InterPro" id="IPR001387">
    <property type="entry name" value="Cro/C1-type_HTH"/>
</dbReference>
<dbReference type="Proteomes" id="UP000298781">
    <property type="component" value="Chromosome"/>
</dbReference>